<dbReference type="SUPFAM" id="SSF55781">
    <property type="entry name" value="GAF domain-like"/>
    <property type="match status" value="1"/>
</dbReference>
<dbReference type="InterPro" id="IPR029016">
    <property type="entry name" value="GAF-like_dom_sf"/>
</dbReference>
<comment type="subcellular location">
    <subcellularLocation>
        <location evidence="2">Cell membrane</location>
        <topology evidence="2">Multi-pass membrane protein</topology>
    </subcellularLocation>
</comment>
<dbReference type="SMART" id="SM00388">
    <property type="entry name" value="HisKA"/>
    <property type="match status" value="1"/>
</dbReference>
<dbReference type="PRINTS" id="PR00344">
    <property type="entry name" value="BCTRLSENSOR"/>
</dbReference>
<organism evidence="18 19">
    <name type="scientific">Metabacillus fastidiosus</name>
    <dbReference type="NCBI Taxonomy" id="1458"/>
    <lineage>
        <taxon>Bacteria</taxon>
        <taxon>Bacillati</taxon>
        <taxon>Bacillota</taxon>
        <taxon>Bacilli</taxon>
        <taxon>Bacillales</taxon>
        <taxon>Bacillaceae</taxon>
        <taxon>Metabacillus</taxon>
    </lineage>
</organism>
<evidence type="ECO:0000256" key="7">
    <source>
        <dbReference type="ARBA" id="ARBA00022741"/>
    </source>
</evidence>
<dbReference type="Gene3D" id="3.30.450.40">
    <property type="match status" value="1"/>
</dbReference>
<name>A0ABU6P390_9BACI</name>
<evidence type="ECO:0000256" key="10">
    <source>
        <dbReference type="ARBA" id="ARBA00023012"/>
    </source>
</evidence>
<proteinExistence type="predicted"/>
<dbReference type="EC" id="2.7.13.3" evidence="3"/>
<dbReference type="PANTHER" id="PTHR45339:SF1">
    <property type="entry name" value="HYBRID SIGNAL TRANSDUCTION HISTIDINE KINASE J"/>
    <property type="match status" value="1"/>
</dbReference>
<dbReference type="SMART" id="SM00304">
    <property type="entry name" value="HAMP"/>
    <property type="match status" value="1"/>
</dbReference>
<dbReference type="InterPro" id="IPR003661">
    <property type="entry name" value="HisK_dim/P_dom"/>
</dbReference>
<evidence type="ECO:0000256" key="6">
    <source>
        <dbReference type="ARBA" id="ARBA00022679"/>
    </source>
</evidence>
<feature type="transmembrane region" description="Helical" evidence="14">
    <location>
        <begin position="6"/>
        <end position="29"/>
    </location>
</feature>
<keyword evidence="5 12" id="KW-0597">Phosphoprotein</keyword>
<dbReference type="SUPFAM" id="SSF47384">
    <property type="entry name" value="Homodimeric domain of signal transducing histidine kinase"/>
    <property type="match status" value="1"/>
</dbReference>
<dbReference type="InterPro" id="IPR004358">
    <property type="entry name" value="Sig_transdc_His_kin-like_C"/>
</dbReference>
<feature type="coiled-coil region" evidence="13">
    <location>
        <begin position="436"/>
        <end position="502"/>
    </location>
</feature>
<evidence type="ECO:0000259" key="16">
    <source>
        <dbReference type="PROSITE" id="PS50110"/>
    </source>
</evidence>
<dbReference type="PROSITE" id="PS50110">
    <property type="entry name" value="RESPONSE_REGULATORY"/>
    <property type="match status" value="1"/>
</dbReference>
<comment type="caution">
    <text evidence="18">The sequence shown here is derived from an EMBL/GenBank/DDBJ whole genome shotgun (WGS) entry which is preliminary data.</text>
</comment>
<dbReference type="PROSITE" id="PS50885">
    <property type="entry name" value="HAMP"/>
    <property type="match status" value="1"/>
</dbReference>
<keyword evidence="14" id="KW-1133">Transmembrane helix</keyword>
<dbReference type="InterPro" id="IPR011006">
    <property type="entry name" value="CheY-like_superfamily"/>
</dbReference>
<dbReference type="PANTHER" id="PTHR45339">
    <property type="entry name" value="HYBRID SIGNAL TRANSDUCTION HISTIDINE KINASE J"/>
    <property type="match status" value="1"/>
</dbReference>
<dbReference type="SUPFAM" id="SSF52172">
    <property type="entry name" value="CheY-like"/>
    <property type="match status" value="1"/>
</dbReference>
<feature type="domain" description="Histidine kinase" evidence="15">
    <location>
        <begin position="512"/>
        <end position="745"/>
    </location>
</feature>
<reference evidence="18 19" key="1">
    <citation type="submission" date="2023-03" db="EMBL/GenBank/DDBJ databases">
        <title>Bacillus Genome Sequencing.</title>
        <authorList>
            <person name="Dunlap C."/>
        </authorList>
    </citation>
    <scope>NUCLEOTIDE SEQUENCE [LARGE SCALE GENOMIC DNA]</scope>
    <source>
        <strain evidence="18 19">NRS-1717</strain>
    </source>
</reference>
<dbReference type="SUPFAM" id="SSF55874">
    <property type="entry name" value="ATPase domain of HSP90 chaperone/DNA topoisomerase II/histidine kinase"/>
    <property type="match status" value="1"/>
</dbReference>
<dbReference type="InterPro" id="IPR005467">
    <property type="entry name" value="His_kinase_dom"/>
</dbReference>
<keyword evidence="13" id="KW-0175">Coiled coil</keyword>
<evidence type="ECO:0000256" key="2">
    <source>
        <dbReference type="ARBA" id="ARBA00004651"/>
    </source>
</evidence>
<keyword evidence="11 14" id="KW-0472">Membrane</keyword>
<dbReference type="SMART" id="SM00387">
    <property type="entry name" value="HATPase_c"/>
    <property type="match status" value="1"/>
</dbReference>
<dbReference type="InterPro" id="IPR003660">
    <property type="entry name" value="HAMP_dom"/>
</dbReference>
<dbReference type="Proteomes" id="UP001342826">
    <property type="component" value="Unassembled WGS sequence"/>
</dbReference>
<dbReference type="Gene3D" id="6.10.340.10">
    <property type="match status" value="1"/>
</dbReference>
<gene>
    <name evidence="18" type="ORF">P9271_19715</name>
</gene>
<keyword evidence="7" id="KW-0547">Nucleotide-binding</keyword>
<evidence type="ECO:0000313" key="19">
    <source>
        <dbReference type="Proteomes" id="UP001342826"/>
    </source>
</evidence>
<feature type="domain" description="HAMP" evidence="17">
    <location>
        <begin position="206"/>
        <end position="260"/>
    </location>
</feature>
<keyword evidence="14" id="KW-0812">Transmembrane</keyword>
<dbReference type="PROSITE" id="PS50109">
    <property type="entry name" value="HIS_KIN"/>
    <property type="match status" value="1"/>
</dbReference>
<dbReference type="EMBL" id="JARTFS010000018">
    <property type="protein sequence ID" value="MED4403540.1"/>
    <property type="molecule type" value="Genomic_DNA"/>
</dbReference>
<evidence type="ECO:0000256" key="1">
    <source>
        <dbReference type="ARBA" id="ARBA00000085"/>
    </source>
</evidence>
<evidence type="ECO:0000259" key="17">
    <source>
        <dbReference type="PROSITE" id="PS50885"/>
    </source>
</evidence>
<evidence type="ECO:0000256" key="3">
    <source>
        <dbReference type="ARBA" id="ARBA00012438"/>
    </source>
</evidence>
<feature type="domain" description="Response regulatory" evidence="16">
    <location>
        <begin position="805"/>
        <end position="922"/>
    </location>
</feature>
<feature type="transmembrane region" description="Helical" evidence="14">
    <location>
        <begin position="181"/>
        <end position="205"/>
    </location>
</feature>
<evidence type="ECO:0000256" key="8">
    <source>
        <dbReference type="ARBA" id="ARBA00022777"/>
    </source>
</evidence>
<dbReference type="InterPro" id="IPR001789">
    <property type="entry name" value="Sig_transdc_resp-reg_receiver"/>
</dbReference>
<dbReference type="InterPro" id="IPR036097">
    <property type="entry name" value="HisK_dim/P_sf"/>
</dbReference>
<dbReference type="RefSeq" id="WP_066226324.1">
    <property type="nucleotide sequence ID" value="NZ_JARTFQ010000006.1"/>
</dbReference>
<evidence type="ECO:0000313" key="18">
    <source>
        <dbReference type="EMBL" id="MED4403540.1"/>
    </source>
</evidence>
<dbReference type="CDD" id="cd00082">
    <property type="entry name" value="HisKA"/>
    <property type="match status" value="1"/>
</dbReference>
<feature type="coiled-coil region" evidence="13">
    <location>
        <begin position="112"/>
        <end position="139"/>
    </location>
</feature>
<evidence type="ECO:0000259" key="15">
    <source>
        <dbReference type="PROSITE" id="PS50109"/>
    </source>
</evidence>
<protein>
    <recommendedName>
        <fullName evidence="3">histidine kinase</fullName>
        <ecNumber evidence="3">2.7.13.3</ecNumber>
    </recommendedName>
</protein>
<keyword evidence="9 18" id="KW-0067">ATP-binding</keyword>
<evidence type="ECO:0000256" key="14">
    <source>
        <dbReference type="SAM" id="Phobius"/>
    </source>
</evidence>
<dbReference type="InterPro" id="IPR003594">
    <property type="entry name" value="HATPase_dom"/>
</dbReference>
<keyword evidence="19" id="KW-1185">Reference proteome</keyword>
<feature type="modified residue" description="4-aspartylphosphate" evidence="12">
    <location>
        <position position="855"/>
    </location>
</feature>
<evidence type="ECO:0000256" key="4">
    <source>
        <dbReference type="ARBA" id="ARBA00022475"/>
    </source>
</evidence>
<sequence length="924" mass="105273">MKFKTKLYLGFGFILSLFIVLLVILMMLINQLNHNMNITVQNYEYSKLATTIQASLNIYSRESKGLVANPPAKLVERLEYRKNKALDDAEHSIRTLQRLDKREESQELTTELLRLAIKLRENEADIKRLEDEGKKEEAMDRFWFDNWQIIDAMILASDELHEIQETSVGTELKRSSDTYNLALNLIIAFAIIGFLTFLFLIVLVVRSITNNLNKVTDVMTNVEFGSKESLPRIEMGTNDEIGAISTAYNEMARAIEEHTKKEKELKNIAEEQSWLQSRIAEIATMYSGIEQIEQLAQQFIMKLTPMVGASYGVFYMKEYEENEEKLVRLASYAYSSDSIGKKVFKIGEGIVGQTALENNMIHLTNIPEDYIKITSGIGEAAPKSILTIPAAYEGEVLAVIELASFESFSSMEQLLIKEVTGNIGINIKSISRHNQVKKLLLESQALTEELQTQSEELHLQQEELRQVNEQLEQQYEQSEEKTRELEETKKVLEEQAQQLKLSSKYKSEFLANMSHELRTPLNSLLILAQILSENGERNLTLKQIEYAKTIFSSGNDLLHLINDILDLAKVEAGKMEIHFEEVKLGEIKSFVESQFTHIAKQKNIEFIIQIDSDLPGIIWTDQHRLQQILKNLLSNAFKFTEEGTVTFIIERKSKGLGESNHFLDSAEDIYAFSVKDTGVGISPEHQTAIFEAFNQLDGTTSRKYGGTGLGLSISKEIAELLEGSIEVESEKGKGTTFTLYIPNKEYRKKNRNYGVLQEVAVGSLVESYRSVESVDTKLLAEDENEYLTETFEEIDDSKELLRGKKILVVDDDMRNIFAITTALEIHDVEVVFAENGKEGIERLTEHPDVDLILMDIMMPEMDGLQAIRAIRQMEDYEDMPIIVLTAKAMKDDRVQCIEAGASDYISKPVNLDQLFSLMWVWLYR</sequence>
<dbReference type="Pfam" id="PF02518">
    <property type="entry name" value="HATPase_c"/>
    <property type="match status" value="1"/>
</dbReference>
<dbReference type="CDD" id="cd16922">
    <property type="entry name" value="HATPase_EvgS-ArcB-TorS-like"/>
    <property type="match status" value="1"/>
</dbReference>
<keyword evidence="10" id="KW-0902">Two-component regulatory system</keyword>
<dbReference type="Gene3D" id="1.10.287.130">
    <property type="match status" value="1"/>
</dbReference>
<dbReference type="Pfam" id="PF13185">
    <property type="entry name" value="GAF_2"/>
    <property type="match status" value="1"/>
</dbReference>
<dbReference type="GO" id="GO:0005524">
    <property type="term" value="F:ATP binding"/>
    <property type="evidence" value="ECO:0007669"/>
    <property type="project" value="UniProtKB-KW"/>
</dbReference>
<evidence type="ECO:0000256" key="11">
    <source>
        <dbReference type="ARBA" id="ARBA00023136"/>
    </source>
</evidence>
<dbReference type="CDD" id="cd17546">
    <property type="entry name" value="REC_hyHK_CKI1_RcsC-like"/>
    <property type="match status" value="1"/>
</dbReference>
<accession>A0ABU6P390</accession>
<dbReference type="InterPro" id="IPR003018">
    <property type="entry name" value="GAF"/>
</dbReference>
<evidence type="ECO:0000256" key="5">
    <source>
        <dbReference type="ARBA" id="ARBA00022553"/>
    </source>
</evidence>
<dbReference type="Gene3D" id="3.40.50.2300">
    <property type="match status" value="1"/>
</dbReference>
<dbReference type="Gene3D" id="3.30.565.10">
    <property type="entry name" value="Histidine kinase-like ATPase, C-terminal domain"/>
    <property type="match status" value="1"/>
</dbReference>
<keyword evidence="4" id="KW-1003">Cell membrane</keyword>
<dbReference type="Pfam" id="PF00072">
    <property type="entry name" value="Response_reg"/>
    <property type="match status" value="1"/>
</dbReference>
<dbReference type="Pfam" id="PF00512">
    <property type="entry name" value="HisKA"/>
    <property type="match status" value="1"/>
</dbReference>
<keyword evidence="6" id="KW-0808">Transferase</keyword>
<comment type="catalytic activity">
    <reaction evidence="1">
        <text>ATP + protein L-histidine = ADP + protein N-phospho-L-histidine.</text>
        <dbReference type="EC" id="2.7.13.3"/>
    </reaction>
</comment>
<dbReference type="GeneID" id="301140026"/>
<keyword evidence="8" id="KW-0418">Kinase</keyword>
<dbReference type="SMART" id="SM00448">
    <property type="entry name" value="REC"/>
    <property type="match status" value="1"/>
</dbReference>
<evidence type="ECO:0000256" key="13">
    <source>
        <dbReference type="SAM" id="Coils"/>
    </source>
</evidence>
<dbReference type="InterPro" id="IPR036890">
    <property type="entry name" value="HATPase_C_sf"/>
</dbReference>
<evidence type="ECO:0000256" key="9">
    <source>
        <dbReference type="ARBA" id="ARBA00022840"/>
    </source>
</evidence>
<evidence type="ECO:0000256" key="12">
    <source>
        <dbReference type="PROSITE-ProRule" id="PRU00169"/>
    </source>
</evidence>